<organism evidence="1 2">
    <name type="scientific">Catenuloplanes nepalensis</name>
    <dbReference type="NCBI Taxonomy" id="587533"/>
    <lineage>
        <taxon>Bacteria</taxon>
        <taxon>Bacillati</taxon>
        <taxon>Actinomycetota</taxon>
        <taxon>Actinomycetes</taxon>
        <taxon>Micromonosporales</taxon>
        <taxon>Micromonosporaceae</taxon>
        <taxon>Catenuloplanes</taxon>
    </lineage>
</organism>
<dbReference type="EMBL" id="JAUSRA010000001">
    <property type="protein sequence ID" value="MDP9792915.1"/>
    <property type="molecule type" value="Genomic_DNA"/>
</dbReference>
<keyword evidence="2" id="KW-1185">Reference proteome</keyword>
<name>A0ABT9MNB7_9ACTN</name>
<accession>A0ABT9MNB7</accession>
<evidence type="ECO:0000313" key="1">
    <source>
        <dbReference type="EMBL" id="MDP9792915.1"/>
    </source>
</evidence>
<dbReference type="Proteomes" id="UP001240984">
    <property type="component" value="Unassembled WGS sequence"/>
</dbReference>
<gene>
    <name evidence="1" type="ORF">J2S43_001427</name>
</gene>
<proteinExistence type="predicted"/>
<protein>
    <submittedName>
        <fullName evidence="1">Uncharacterized protein</fullName>
    </submittedName>
</protein>
<comment type="caution">
    <text evidence="1">The sequence shown here is derived from an EMBL/GenBank/DDBJ whole genome shotgun (WGS) entry which is preliminary data.</text>
</comment>
<evidence type="ECO:0000313" key="2">
    <source>
        <dbReference type="Proteomes" id="UP001240984"/>
    </source>
</evidence>
<reference evidence="1 2" key="1">
    <citation type="submission" date="2023-07" db="EMBL/GenBank/DDBJ databases">
        <title>Sequencing the genomes of 1000 actinobacteria strains.</title>
        <authorList>
            <person name="Klenk H.-P."/>
        </authorList>
    </citation>
    <scope>NUCLEOTIDE SEQUENCE [LARGE SCALE GENOMIC DNA]</scope>
    <source>
        <strain evidence="1 2">DSM 44710</strain>
    </source>
</reference>
<sequence length="84" mass="9432">MERVQVFCSERGHVVGVLGAAFVIQAKLVGDRIPQIIRDRGQTPVTRVASAGEYRQLLEDKLQWELHVLRMRDQYGGKVRGVGS</sequence>